<dbReference type="InterPro" id="IPR036322">
    <property type="entry name" value="WD40_repeat_dom_sf"/>
</dbReference>
<dbReference type="InterPro" id="IPR009003">
    <property type="entry name" value="Peptidase_S1_PA"/>
</dbReference>
<keyword evidence="4" id="KW-1185">Reference proteome</keyword>
<feature type="repeat" description="WD" evidence="1">
    <location>
        <begin position="740"/>
        <end position="783"/>
    </location>
</feature>
<dbReference type="PROSITE" id="PS50294">
    <property type="entry name" value="WD_REPEATS_REGION"/>
    <property type="match status" value="1"/>
</dbReference>
<dbReference type="InterPro" id="IPR001680">
    <property type="entry name" value="WD40_rpt"/>
</dbReference>
<reference evidence="3 4" key="1">
    <citation type="submission" date="2024-05" db="EMBL/GenBank/DDBJ databases">
        <title>Microbispora sp.ZYX-F-249.</title>
        <authorList>
            <person name="Xie H."/>
        </authorList>
    </citation>
    <scope>NUCLEOTIDE SEQUENCE [LARGE SCALE GENOMIC DNA]</scope>
    <source>
        <strain evidence="3 4">ZYX-F-249</strain>
    </source>
</reference>
<gene>
    <name evidence="3" type="ORF">AAH991_26185</name>
</gene>
<dbReference type="InterPro" id="IPR041664">
    <property type="entry name" value="AAA_16"/>
</dbReference>
<dbReference type="InterPro" id="IPR027417">
    <property type="entry name" value="P-loop_NTPase"/>
</dbReference>
<feature type="domain" description="Orc1-like AAA ATPase" evidence="2">
    <location>
        <begin position="250"/>
        <end position="376"/>
    </location>
</feature>
<dbReference type="SUPFAM" id="SSF52540">
    <property type="entry name" value="P-loop containing nucleoside triphosphate hydrolases"/>
    <property type="match status" value="1"/>
</dbReference>
<dbReference type="Gene3D" id="2.130.10.10">
    <property type="entry name" value="YVTN repeat-like/Quinoprotein amine dehydrogenase"/>
    <property type="match status" value="1"/>
</dbReference>
<evidence type="ECO:0000259" key="2">
    <source>
        <dbReference type="Pfam" id="PF13191"/>
    </source>
</evidence>
<dbReference type="SMART" id="SM00320">
    <property type="entry name" value="WD40"/>
    <property type="match status" value="1"/>
</dbReference>
<dbReference type="SUPFAM" id="SSF50494">
    <property type="entry name" value="Trypsin-like serine proteases"/>
    <property type="match status" value="1"/>
</dbReference>
<organism evidence="3 4">
    <name type="scientific">Microbispora maris</name>
    <dbReference type="NCBI Taxonomy" id="3144104"/>
    <lineage>
        <taxon>Bacteria</taxon>
        <taxon>Bacillati</taxon>
        <taxon>Actinomycetota</taxon>
        <taxon>Actinomycetes</taxon>
        <taxon>Streptosporangiales</taxon>
        <taxon>Streptosporangiaceae</taxon>
        <taxon>Microbispora</taxon>
    </lineage>
</organism>
<dbReference type="InterPro" id="IPR015943">
    <property type="entry name" value="WD40/YVTN_repeat-like_dom_sf"/>
</dbReference>
<evidence type="ECO:0000313" key="4">
    <source>
        <dbReference type="Proteomes" id="UP001447516"/>
    </source>
</evidence>
<protein>
    <submittedName>
        <fullName evidence="3">Trypsin-like peptidase domain-containing protein</fullName>
    </submittedName>
</protein>
<evidence type="ECO:0000256" key="1">
    <source>
        <dbReference type="PROSITE-ProRule" id="PRU00221"/>
    </source>
</evidence>
<name>A0ABV0ATL7_9ACTN</name>
<dbReference type="Gene3D" id="3.40.50.300">
    <property type="entry name" value="P-loop containing nucleotide triphosphate hydrolases"/>
    <property type="match status" value="1"/>
</dbReference>
<dbReference type="EMBL" id="JBDJAW010000025">
    <property type="protein sequence ID" value="MEN3538628.1"/>
    <property type="molecule type" value="Genomic_DNA"/>
</dbReference>
<dbReference type="SUPFAM" id="SSF50978">
    <property type="entry name" value="WD40 repeat-like"/>
    <property type="match status" value="1"/>
</dbReference>
<accession>A0ABV0ATL7</accession>
<dbReference type="Pfam" id="PF00400">
    <property type="entry name" value="WD40"/>
    <property type="match status" value="1"/>
</dbReference>
<evidence type="ECO:0000313" key="3">
    <source>
        <dbReference type="EMBL" id="MEN3538628.1"/>
    </source>
</evidence>
<dbReference type="Pfam" id="PF13191">
    <property type="entry name" value="AAA_16"/>
    <property type="match status" value="1"/>
</dbReference>
<proteinExistence type="predicted"/>
<dbReference type="Proteomes" id="UP001447516">
    <property type="component" value="Unassembled WGS sequence"/>
</dbReference>
<sequence>MTGISTGPPNRAWIAALHRTADDYTPIGSGVVLDRHRILTCAHVALPADALWVSFPLSDGDFLERRRVTSIKVPEAMQLEIADVAVLYLEEEIPAGVVPAPLRRPRGVDCPGIPWWAYGFAGSDPHGNSTQGNIGDLSAYGYIRLDSESRHHVEDGFSGAGVWSPDYQAVIGMVSQADYRGDGRGITLYQIDRWLPDEEITALTNWTVEQSDNVALAAWGWELSKDPEADRHWRPRARGVTQNGEPGHHFRGRERELRIIVEWLRKNTAERRVLVVTGDPGVGKSALLGQIVTTADPSARAQLPQEYKGIFAPLGSVACAVHARGKTALEVASEIARTASAPLPQEITDLAPAIRHVLEERDAPNFNVIIDALDEATTPIEARAIVSGVALPLMETCADIGARVVVGTRRRDEGGELLTEFAGQCEIVDLNDVSTLDDLTSYATEVLQQRPDSPYLDAKVARPVAEQIARAAGDNFLIAGLVARDHSLHDPVAATPETLSFSTTIGSVLRAYVARLVPVAGVPAATVLTALAFAEAPGLSADLWSTAIAALGGRKVPAAALVQFARSEAARFLIDANSQEPTALFRLFHQALNDTLLEDREKTVARSQDEGRLTQAFLEVGRRVGWQNASAYLLRSLPVHAARSGNIDSVLNENEFLLHADLKRLLPFVDMAVSPEALAKARLLRLTPQLVALPPATRAAMLTITEALENLGDDFRSMSLEMPYRAEWAQVPPRVERLVLEGHTNSVEAVCAFTSDGHTMLATASTDQTIRIWDPDIGQLERTIEGL</sequence>
<comment type="caution">
    <text evidence="3">The sequence shown here is derived from an EMBL/GenBank/DDBJ whole genome shotgun (WGS) entry which is preliminary data.</text>
</comment>
<dbReference type="PROSITE" id="PS50082">
    <property type="entry name" value="WD_REPEATS_2"/>
    <property type="match status" value="1"/>
</dbReference>
<feature type="non-terminal residue" evidence="3">
    <location>
        <position position="787"/>
    </location>
</feature>
<dbReference type="Pfam" id="PF13365">
    <property type="entry name" value="Trypsin_2"/>
    <property type="match status" value="1"/>
</dbReference>
<keyword evidence="1" id="KW-0853">WD repeat</keyword>